<comment type="domain">
    <text evidence="10">The SBD domain (substrate-binding domain) mediates the interaction with substrate proteins. It is related to the TRAF family.</text>
</comment>
<evidence type="ECO:0000256" key="7">
    <source>
        <dbReference type="ARBA" id="ARBA00022786"/>
    </source>
</evidence>
<keyword evidence="7 10" id="KW-0833">Ubl conjugation pathway</keyword>
<comment type="similarity">
    <text evidence="3 10">Belongs to the SINA (Seven in absentia) family.</text>
</comment>
<evidence type="ECO:0000256" key="11">
    <source>
        <dbReference type="SAM" id="MobiDB-lite"/>
    </source>
</evidence>
<dbReference type="InterPro" id="IPR049548">
    <property type="entry name" value="Sina-like_RING"/>
</dbReference>
<evidence type="ECO:0000259" key="12">
    <source>
        <dbReference type="PROSITE" id="PS51081"/>
    </source>
</evidence>
<gene>
    <name evidence="13" type="ORF">B5V51_5860</name>
</gene>
<sequence length="423" mass="48442">MSQAEVKRMLDQQRLQYERKLQEVVNKTKQEAAARPPTPQTISIERERAPYSYSGNALQQNVAPPTPQPLYPNLNQPPAYPYQPQPNNNQFHPQINNNPFHPQGNNNPFQPQKPNDFVFVNNFGQAERPTPSAPFMPSRRGRGQGPRPRSISRQRNETQERDVLDCPTCHSRFGLRIYQCDSGHSSCSECKNRGRACGICRQVLTNRRNFDLENHISQTKTSCPNASEGCKLYIKIADMDTHVRECPFKEQECPLAAVFGTCRWRGKMSQISGHFDNMHPSGREADIDTEMALSNVRNNSQEVHLVLLGTYNFLVHVKVSETDGKVYMGVQLIGTKTSAAKWNYEIHVYNKNEKHRKFTYTDSCTSASEKVDDIFKDGECAVLPVWYANTFVHNGVMNYKFFIKKSEEGKKEFVKYRGRGRKN</sequence>
<dbReference type="GO" id="GO:0043161">
    <property type="term" value="P:proteasome-mediated ubiquitin-dependent protein catabolic process"/>
    <property type="evidence" value="ECO:0007669"/>
    <property type="project" value="TreeGrafter"/>
</dbReference>
<dbReference type="GO" id="GO:0005737">
    <property type="term" value="C:cytoplasm"/>
    <property type="evidence" value="ECO:0007669"/>
    <property type="project" value="InterPro"/>
</dbReference>
<name>A0A2A4K2C4_HELVI</name>
<feature type="domain" description="SIAH-type" evidence="12">
    <location>
        <begin position="218"/>
        <end position="280"/>
    </location>
</feature>
<feature type="region of interest" description="Disordered" evidence="11">
    <location>
        <begin position="26"/>
        <end position="159"/>
    </location>
</feature>
<comment type="caution">
    <text evidence="13">The sequence shown here is derived from an EMBL/GenBank/DDBJ whole genome shotgun (WGS) entry which is preliminary data.</text>
</comment>
<evidence type="ECO:0000256" key="2">
    <source>
        <dbReference type="ARBA" id="ARBA00004906"/>
    </source>
</evidence>
<dbReference type="UniPathway" id="UPA00143"/>
<evidence type="ECO:0000313" key="13">
    <source>
        <dbReference type="EMBL" id="PCG77913.1"/>
    </source>
</evidence>
<evidence type="ECO:0000256" key="9">
    <source>
        <dbReference type="PROSITE-ProRule" id="PRU00455"/>
    </source>
</evidence>
<dbReference type="Gene3D" id="2.60.210.10">
    <property type="entry name" value="Apoptosis, Tumor Necrosis Factor Receptor Associated Protein 2, Chain A"/>
    <property type="match status" value="1"/>
</dbReference>
<feature type="compositionally biased region" description="Polar residues" evidence="11">
    <location>
        <begin position="53"/>
        <end position="63"/>
    </location>
</feature>
<dbReference type="Gene3D" id="3.30.40.10">
    <property type="entry name" value="Zinc/RING finger domain, C3HC4 (zinc finger)"/>
    <property type="match status" value="1"/>
</dbReference>
<dbReference type="EMBL" id="NWSH01000261">
    <property type="protein sequence ID" value="PCG77913.1"/>
    <property type="molecule type" value="Genomic_DNA"/>
</dbReference>
<comment type="function">
    <text evidence="10">E3 ubiquitin-protein ligase that mediates ubiquitination and subsequent proteasomal degradation of target proteins. E3 ubiquitin ligases accept ubiquitin from an E2 ubiquitin-conjugating enzyme in the form of a thioester and then directly transfers the ubiquitin to targeted substrates.</text>
</comment>
<evidence type="ECO:0000256" key="1">
    <source>
        <dbReference type="ARBA" id="ARBA00000900"/>
    </source>
</evidence>
<dbReference type="PANTHER" id="PTHR45877">
    <property type="entry name" value="E3 UBIQUITIN-PROTEIN LIGASE SIAH2"/>
    <property type="match status" value="1"/>
</dbReference>
<evidence type="ECO:0000256" key="6">
    <source>
        <dbReference type="ARBA" id="ARBA00022771"/>
    </source>
</evidence>
<feature type="compositionally biased region" description="Low complexity" evidence="11">
    <location>
        <begin position="85"/>
        <end position="117"/>
    </location>
</feature>
<evidence type="ECO:0000256" key="8">
    <source>
        <dbReference type="ARBA" id="ARBA00022833"/>
    </source>
</evidence>
<dbReference type="GO" id="GO:0008270">
    <property type="term" value="F:zinc ion binding"/>
    <property type="evidence" value="ECO:0007669"/>
    <property type="project" value="UniProtKB-KW"/>
</dbReference>
<comment type="catalytic activity">
    <reaction evidence="1 10">
        <text>S-ubiquitinyl-[E2 ubiquitin-conjugating enzyme]-L-cysteine + [acceptor protein]-L-lysine = [E2 ubiquitin-conjugating enzyme]-L-cysteine + N(6)-ubiquitinyl-[acceptor protein]-L-lysine.</text>
        <dbReference type="EC" id="2.3.2.27"/>
    </reaction>
</comment>
<dbReference type="Pfam" id="PF21361">
    <property type="entry name" value="Sina_ZnF"/>
    <property type="match status" value="1"/>
</dbReference>
<protein>
    <recommendedName>
        <fullName evidence="10">E3 ubiquitin-protein ligase</fullName>
        <ecNumber evidence="10">2.3.2.27</ecNumber>
    </recommendedName>
</protein>
<proteinExistence type="inferred from homology"/>
<dbReference type="GO" id="GO:0061630">
    <property type="term" value="F:ubiquitin protein ligase activity"/>
    <property type="evidence" value="ECO:0007669"/>
    <property type="project" value="UniProtKB-EC"/>
</dbReference>
<keyword evidence="6 9" id="KW-0863">Zinc-finger</keyword>
<dbReference type="PANTHER" id="PTHR45877:SF2">
    <property type="entry name" value="E3 UBIQUITIN-PROTEIN LIGASE SINA-RELATED"/>
    <property type="match status" value="1"/>
</dbReference>
<keyword evidence="5 10" id="KW-0479">Metal-binding</keyword>
<comment type="pathway">
    <text evidence="2 10">Protein modification; protein ubiquitination.</text>
</comment>
<dbReference type="AlphaFoldDB" id="A0A2A4K2C4"/>
<dbReference type="InterPro" id="IPR004162">
    <property type="entry name" value="SINA-like_animal"/>
</dbReference>
<accession>A0A2A4K2C4</accession>
<dbReference type="GO" id="GO:0031624">
    <property type="term" value="F:ubiquitin conjugating enzyme binding"/>
    <property type="evidence" value="ECO:0007669"/>
    <property type="project" value="TreeGrafter"/>
</dbReference>
<comment type="domain">
    <text evidence="10">The RING-type zinc finger domain is essential for ubiquitin ligase activity.</text>
</comment>
<keyword evidence="8 10" id="KW-0862">Zinc</keyword>
<dbReference type="STRING" id="7102.A0A2A4K2C4"/>
<dbReference type="InterPro" id="IPR008974">
    <property type="entry name" value="TRAF-like"/>
</dbReference>
<evidence type="ECO:0000256" key="4">
    <source>
        <dbReference type="ARBA" id="ARBA00022679"/>
    </source>
</evidence>
<organism evidence="13">
    <name type="scientific">Heliothis virescens</name>
    <name type="common">Tobacco budworm moth</name>
    <dbReference type="NCBI Taxonomy" id="7102"/>
    <lineage>
        <taxon>Eukaryota</taxon>
        <taxon>Metazoa</taxon>
        <taxon>Ecdysozoa</taxon>
        <taxon>Arthropoda</taxon>
        <taxon>Hexapoda</taxon>
        <taxon>Insecta</taxon>
        <taxon>Pterygota</taxon>
        <taxon>Neoptera</taxon>
        <taxon>Endopterygota</taxon>
        <taxon>Lepidoptera</taxon>
        <taxon>Glossata</taxon>
        <taxon>Ditrysia</taxon>
        <taxon>Noctuoidea</taxon>
        <taxon>Noctuidae</taxon>
        <taxon>Heliothinae</taxon>
        <taxon>Heliothis</taxon>
    </lineage>
</organism>
<keyword evidence="4" id="KW-0808">Transferase</keyword>
<dbReference type="InterPro" id="IPR013010">
    <property type="entry name" value="Znf_SIAH"/>
</dbReference>
<evidence type="ECO:0000256" key="5">
    <source>
        <dbReference type="ARBA" id="ARBA00022723"/>
    </source>
</evidence>
<dbReference type="InterPro" id="IPR013083">
    <property type="entry name" value="Znf_RING/FYVE/PHD"/>
</dbReference>
<dbReference type="EC" id="2.3.2.27" evidence="10"/>
<dbReference type="GO" id="GO:0016567">
    <property type="term" value="P:protein ubiquitination"/>
    <property type="evidence" value="ECO:0007669"/>
    <property type="project" value="UniProtKB-UniPathway"/>
</dbReference>
<dbReference type="Pfam" id="PF03145">
    <property type="entry name" value="Sina_TRAF"/>
    <property type="match status" value="1"/>
</dbReference>
<dbReference type="SUPFAM" id="SSF49599">
    <property type="entry name" value="TRAF domain-like"/>
    <property type="match status" value="1"/>
</dbReference>
<evidence type="ECO:0000256" key="3">
    <source>
        <dbReference type="ARBA" id="ARBA00009119"/>
    </source>
</evidence>
<reference evidence="13" key="1">
    <citation type="submission" date="2017-09" db="EMBL/GenBank/DDBJ databases">
        <title>Contemporary evolution of a Lepidopteran species, Heliothis virescens, in response to modern agricultural practices.</title>
        <authorList>
            <person name="Fritz M.L."/>
            <person name="Deyonke A.M."/>
            <person name="Papanicolaou A."/>
            <person name="Micinski S."/>
            <person name="Westbrook J."/>
            <person name="Gould F."/>
        </authorList>
    </citation>
    <scope>NUCLEOTIDE SEQUENCE [LARGE SCALE GENOMIC DNA]</scope>
    <source>
        <strain evidence="13">HvINT-</strain>
        <tissue evidence="13">Whole body</tissue>
    </source>
</reference>
<dbReference type="Pfam" id="PF21362">
    <property type="entry name" value="Sina_RING"/>
    <property type="match status" value="1"/>
</dbReference>
<evidence type="ECO:0000256" key="10">
    <source>
        <dbReference type="RuleBase" id="RU201113"/>
    </source>
</evidence>
<dbReference type="PROSITE" id="PS51081">
    <property type="entry name" value="ZF_SIAH"/>
    <property type="match status" value="1"/>
</dbReference>
<dbReference type="InterPro" id="IPR018121">
    <property type="entry name" value="7-in-absentia-prot_TRAF-dom"/>
</dbReference>